<evidence type="ECO:0000313" key="1">
    <source>
        <dbReference type="EMBL" id="CAG8795517.1"/>
    </source>
</evidence>
<dbReference type="EMBL" id="CAJVPY010030529">
    <property type="protein sequence ID" value="CAG8795517.1"/>
    <property type="molecule type" value="Genomic_DNA"/>
</dbReference>
<accession>A0A9N9JST4</accession>
<comment type="caution">
    <text evidence="1">The sequence shown here is derived from an EMBL/GenBank/DDBJ whole genome shotgun (WGS) entry which is preliminary data.</text>
</comment>
<dbReference type="Proteomes" id="UP000789405">
    <property type="component" value="Unassembled WGS sequence"/>
</dbReference>
<sequence length="136" mass="16053">GSENERIFDYDKVENPENQHKYGNYIFENSEMNSNKSVRNNKDYLDLDNCDNKSVYDLTQDNESIYDLTQDNESIYDLTQDGESSYNLSQDNENFYESTQDSDLIQGASLATSENYDEEVDLFYENEMVEYENIWD</sequence>
<name>A0A9N9JST4_9GLOM</name>
<dbReference type="OrthoDB" id="2398273at2759"/>
<reference evidence="1" key="1">
    <citation type="submission" date="2021-06" db="EMBL/GenBank/DDBJ databases">
        <authorList>
            <person name="Kallberg Y."/>
            <person name="Tangrot J."/>
            <person name="Rosling A."/>
        </authorList>
    </citation>
    <scope>NUCLEOTIDE SEQUENCE</scope>
    <source>
        <strain evidence="1">MA453B</strain>
    </source>
</reference>
<keyword evidence="2" id="KW-1185">Reference proteome</keyword>
<proteinExistence type="predicted"/>
<gene>
    <name evidence="1" type="ORF">DERYTH_LOCUS22292</name>
</gene>
<protein>
    <submittedName>
        <fullName evidence="1">21962_t:CDS:1</fullName>
    </submittedName>
</protein>
<feature type="non-terminal residue" evidence="1">
    <location>
        <position position="136"/>
    </location>
</feature>
<evidence type="ECO:0000313" key="2">
    <source>
        <dbReference type="Proteomes" id="UP000789405"/>
    </source>
</evidence>
<dbReference type="AlphaFoldDB" id="A0A9N9JST4"/>
<organism evidence="1 2">
    <name type="scientific">Dentiscutata erythropus</name>
    <dbReference type="NCBI Taxonomy" id="1348616"/>
    <lineage>
        <taxon>Eukaryota</taxon>
        <taxon>Fungi</taxon>
        <taxon>Fungi incertae sedis</taxon>
        <taxon>Mucoromycota</taxon>
        <taxon>Glomeromycotina</taxon>
        <taxon>Glomeromycetes</taxon>
        <taxon>Diversisporales</taxon>
        <taxon>Gigasporaceae</taxon>
        <taxon>Dentiscutata</taxon>
    </lineage>
</organism>